<evidence type="ECO:0000256" key="1">
    <source>
        <dbReference type="SAM" id="MobiDB-lite"/>
    </source>
</evidence>
<evidence type="ECO:0008006" key="4">
    <source>
        <dbReference type="Google" id="ProtNLM"/>
    </source>
</evidence>
<dbReference type="RefSeq" id="WP_091762469.1">
    <property type="nucleotide sequence ID" value="NZ_FOHB01000010.1"/>
</dbReference>
<organism evidence="2 3">
    <name type="scientific">Pedococcus cremeus</name>
    <dbReference type="NCBI Taxonomy" id="587636"/>
    <lineage>
        <taxon>Bacteria</taxon>
        <taxon>Bacillati</taxon>
        <taxon>Actinomycetota</taxon>
        <taxon>Actinomycetes</taxon>
        <taxon>Micrococcales</taxon>
        <taxon>Intrasporangiaceae</taxon>
        <taxon>Pedococcus</taxon>
    </lineage>
</organism>
<gene>
    <name evidence="2" type="ORF">SAMN05216199_0090</name>
</gene>
<feature type="region of interest" description="Disordered" evidence="1">
    <location>
        <begin position="1"/>
        <end position="32"/>
    </location>
</feature>
<dbReference type="AlphaFoldDB" id="A0A1H9XQ79"/>
<evidence type="ECO:0000313" key="2">
    <source>
        <dbReference type="EMBL" id="SES48310.1"/>
    </source>
</evidence>
<evidence type="ECO:0000313" key="3">
    <source>
        <dbReference type="Proteomes" id="UP000199019"/>
    </source>
</evidence>
<feature type="compositionally biased region" description="Basic and acidic residues" evidence="1">
    <location>
        <begin position="1"/>
        <end position="12"/>
    </location>
</feature>
<name>A0A1H9XQ79_9MICO</name>
<protein>
    <recommendedName>
        <fullName evidence="4">DUF3806 domain-containing protein</fullName>
    </recommendedName>
</protein>
<dbReference type="EMBL" id="FOHB01000010">
    <property type="protein sequence ID" value="SES48310.1"/>
    <property type="molecule type" value="Genomic_DNA"/>
</dbReference>
<reference evidence="3" key="1">
    <citation type="submission" date="2016-10" db="EMBL/GenBank/DDBJ databases">
        <authorList>
            <person name="Varghese N."/>
            <person name="Submissions S."/>
        </authorList>
    </citation>
    <scope>NUCLEOTIDE SEQUENCE [LARGE SCALE GENOMIC DNA]</scope>
    <source>
        <strain evidence="3">CGMCC 1.6963</strain>
    </source>
</reference>
<dbReference type="STRING" id="587636.SAMN05216199_0090"/>
<dbReference type="Proteomes" id="UP000199019">
    <property type="component" value="Unassembled WGS sequence"/>
</dbReference>
<dbReference type="OrthoDB" id="5142870at2"/>
<proteinExistence type="predicted"/>
<accession>A0A1H9XQ79</accession>
<keyword evidence="3" id="KW-1185">Reference proteome</keyword>
<sequence length="170" mass="18478">MAWFKRGERASATEEVPEAGSAPSADLGLGDEVPLTPVVQGVPEDQQARIADALRELEAAGVDVDDLESLGAGLDAAFVAWEAAPEAQREPHDVVVERFAMGIGEHLHRHTDLRWQLVTDAFGTDLAVADGFKGGFVVVPMNLVAVRWLRREQGWVPGVVGHLVRLRTRR</sequence>